<proteinExistence type="predicted"/>
<keyword evidence="1" id="KW-0472">Membrane</keyword>
<accession>A0A8T0SYG0</accession>
<sequence length="69" mass="8177">MCSSFATETFLFLSLREREEVAPDKIWDIGHEAAKLASTFFLVVCSSSSNYFYAIWYFSKRWFLVLYTR</sequence>
<keyword evidence="1" id="KW-1133">Transmembrane helix</keyword>
<feature type="transmembrane region" description="Helical" evidence="1">
    <location>
        <begin position="40"/>
        <end position="59"/>
    </location>
</feature>
<keyword evidence="3" id="KW-1185">Reference proteome</keyword>
<organism evidence="2 3">
    <name type="scientific">Panicum virgatum</name>
    <name type="common">Blackwell switchgrass</name>
    <dbReference type="NCBI Taxonomy" id="38727"/>
    <lineage>
        <taxon>Eukaryota</taxon>
        <taxon>Viridiplantae</taxon>
        <taxon>Streptophyta</taxon>
        <taxon>Embryophyta</taxon>
        <taxon>Tracheophyta</taxon>
        <taxon>Spermatophyta</taxon>
        <taxon>Magnoliopsida</taxon>
        <taxon>Liliopsida</taxon>
        <taxon>Poales</taxon>
        <taxon>Poaceae</taxon>
        <taxon>PACMAD clade</taxon>
        <taxon>Panicoideae</taxon>
        <taxon>Panicodae</taxon>
        <taxon>Paniceae</taxon>
        <taxon>Panicinae</taxon>
        <taxon>Panicum</taxon>
        <taxon>Panicum sect. Hiantes</taxon>
    </lineage>
</organism>
<dbReference type="EMBL" id="CM029045">
    <property type="protein sequence ID" value="KAG2602134.1"/>
    <property type="molecule type" value="Genomic_DNA"/>
</dbReference>
<protein>
    <submittedName>
        <fullName evidence="2">Uncharacterized protein</fullName>
    </submittedName>
</protein>
<name>A0A8T0SYG0_PANVG</name>
<dbReference type="AlphaFoldDB" id="A0A8T0SYG0"/>
<evidence type="ECO:0000256" key="1">
    <source>
        <dbReference type="SAM" id="Phobius"/>
    </source>
</evidence>
<reference evidence="2" key="1">
    <citation type="submission" date="2020-05" db="EMBL/GenBank/DDBJ databases">
        <title>WGS assembly of Panicum virgatum.</title>
        <authorList>
            <person name="Lovell J.T."/>
            <person name="Jenkins J."/>
            <person name="Shu S."/>
            <person name="Juenger T.E."/>
            <person name="Schmutz J."/>
        </authorList>
    </citation>
    <scope>NUCLEOTIDE SEQUENCE</scope>
    <source>
        <strain evidence="2">AP13</strain>
    </source>
</reference>
<evidence type="ECO:0000313" key="3">
    <source>
        <dbReference type="Proteomes" id="UP000823388"/>
    </source>
</evidence>
<keyword evidence="1" id="KW-0812">Transmembrane</keyword>
<evidence type="ECO:0000313" key="2">
    <source>
        <dbReference type="EMBL" id="KAG2602134.1"/>
    </source>
</evidence>
<dbReference type="Proteomes" id="UP000823388">
    <property type="component" value="Chromosome 5K"/>
</dbReference>
<comment type="caution">
    <text evidence="2">The sequence shown here is derived from an EMBL/GenBank/DDBJ whole genome shotgun (WGS) entry which is preliminary data.</text>
</comment>
<gene>
    <name evidence="2" type="ORF">PVAP13_5KG647500</name>
</gene>